<feature type="transmembrane region" description="Helical" evidence="1">
    <location>
        <begin position="37"/>
        <end position="61"/>
    </location>
</feature>
<protein>
    <submittedName>
        <fullName evidence="2">Uncharacterized protein</fullName>
    </submittedName>
</protein>
<accession>A0A409WWJ4</accession>
<evidence type="ECO:0000313" key="3">
    <source>
        <dbReference type="Proteomes" id="UP000283269"/>
    </source>
</evidence>
<dbReference type="AlphaFoldDB" id="A0A409WWJ4"/>
<feature type="transmembrane region" description="Helical" evidence="1">
    <location>
        <begin position="102"/>
        <end position="122"/>
    </location>
</feature>
<evidence type="ECO:0000256" key="1">
    <source>
        <dbReference type="SAM" id="Phobius"/>
    </source>
</evidence>
<keyword evidence="1" id="KW-1133">Transmembrane helix</keyword>
<evidence type="ECO:0000313" key="2">
    <source>
        <dbReference type="EMBL" id="PPQ82882.1"/>
    </source>
</evidence>
<reference evidence="2 3" key="1">
    <citation type="journal article" date="2018" name="Evol. Lett.">
        <title>Horizontal gene cluster transfer increased hallucinogenic mushroom diversity.</title>
        <authorList>
            <person name="Reynolds H.T."/>
            <person name="Vijayakumar V."/>
            <person name="Gluck-Thaler E."/>
            <person name="Korotkin H.B."/>
            <person name="Matheny P.B."/>
            <person name="Slot J.C."/>
        </authorList>
    </citation>
    <scope>NUCLEOTIDE SEQUENCE [LARGE SCALE GENOMIC DNA]</scope>
    <source>
        <strain evidence="2 3">2631</strain>
    </source>
</reference>
<keyword evidence="3" id="KW-1185">Reference proteome</keyword>
<keyword evidence="1" id="KW-0812">Transmembrane</keyword>
<name>A0A409WWJ4_PSICY</name>
<dbReference type="EMBL" id="NHYD01003086">
    <property type="protein sequence ID" value="PPQ82882.1"/>
    <property type="molecule type" value="Genomic_DNA"/>
</dbReference>
<dbReference type="OrthoDB" id="3196762at2759"/>
<sequence>MRQYPTPQSIIILTGFGMLICIPMLALSVVNFGILSIWLNAAVAFLILLHHISFSCVNWVANKRSSNRSTTFVIDPEEALVEEKSQWDDEPDVEMPIPFQTLNISCLVFLFILTAMAFGIMVDITSRGAMKSTLPAERIGSAKWNIKVQIGQTAVLGCELLVLGANLAICALGRRRVIEVNEDKDGREFMWSDNW</sequence>
<gene>
    <name evidence="2" type="ORF">CVT25_009699</name>
</gene>
<feature type="transmembrane region" description="Helical" evidence="1">
    <location>
        <begin position="6"/>
        <end position="30"/>
    </location>
</feature>
<comment type="caution">
    <text evidence="2">The sequence shown here is derived from an EMBL/GenBank/DDBJ whole genome shotgun (WGS) entry which is preliminary data.</text>
</comment>
<keyword evidence="1" id="KW-0472">Membrane</keyword>
<organism evidence="2 3">
    <name type="scientific">Psilocybe cyanescens</name>
    <dbReference type="NCBI Taxonomy" id="93625"/>
    <lineage>
        <taxon>Eukaryota</taxon>
        <taxon>Fungi</taxon>
        <taxon>Dikarya</taxon>
        <taxon>Basidiomycota</taxon>
        <taxon>Agaricomycotina</taxon>
        <taxon>Agaricomycetes</taxon>
        <taxon>Agaricomycetidae</taxon>
        <taxon>Agaricales</taxon>
        <taxon>Agaricineae</taxon>
        <taxon>Strophariaceae</taxon>
        <taxon>Psilocybe</taxon>
    </lineage>
</organism>
<dbReference type="InParanoid" id="A0A409WWJ4"/>
<dbReference type="Proteomes" id="UP000283269">
    <property type="component" value="Unassembled WGS sequence"/>
</dbReference>
<proteinExistence type="predicted"/>